<gene>
    <name evidence="2" type="ORF">HPB51_004675</name>
</gene>
<name>A0A9J6EXV5_RHIMP</name>
<feature type="region of interest" description="Disordered" evidence="1">
    <location>
        <begin position="1"/>
        <end position="74"/>
    </location>
</feature>
<evidence type="ECO:0000313" key="3">
    <source>
        <dbReference type="Proteomes" id="UP000821866"/>
    </source>
</evidence>
<protein>
    <submittedName>
        <fullName evidence="2">Uncharacterized protein</fullName>
    </submittedName>
</protein>
<reference evidence="2" key="1">
    <citation type="journal article" date="2020" name="Cell">
        <title>Large-Scale Comparative Analyses of Tick Genomes Elucidate Their Genetic Diversity and Vector Capacities.</title>
        <authorList>
            <consortium name="Tick Genome and Microbiome Consortium (TIGMIC)"/>
            <person name="Jia N."/>
            <person name="Wang J."/>
            <person name="Shi W."/>
            <person name="Du L."/>
            <person name="Sun Y."/>
            <person name="Zhan W."/>
            <person name="Jiang J.F."/>
            <person name="Wang Q."/>
            <person name="Zhang B."/>
            <person name="Ji P."/>
            <person name="Bell-Sakyi L."/>
            <person name="Cui X.M."/>
            <person name="Yuan T.T."/>
            <person name="Jiang B.G."/>
            <person name="Yang W.F."/>
            <person name="Lam T.T."/>
            <person name="Chang Q.C."/>
            <person name="Ding S.J."/>
            <person name="Wang X.J."/>
            <person name="Zhu J.G."/>
            <person name="Ruan X.D."/>
            <person name="Zhao L."/>
            <person name="Wei J.T."/>
            <person name="Ye R.Z."/>
            <person name="Que T.C."/>
            <person name="Du C.H."/>
            <person name="Zhou Y.H."/>
            <person name="Cheng J.X."/>
            <person name="Dai P.F."/>
            <person name="Guo W.B."/>
            <person name="Han X.H."/>
            <person name="Huang E.J."/>
            <person name="Li L.F."/>
            <person name="Wei W."/>
            <person name="Gao Y.C."/>
            <person name="Liu J.Z."/>
            <person name="Shao H.Z."/>
            <person name="Wang X."/>
            <person name="Wang C.C."/>
            <person name="Yang T.C."/>
            <person name="Huo Q.B."/>
            <person name="Li W."/>
            <person name="Chen H.Y."/>
            <person name="Chen S.E."/>
            <person name="Zhou L.G."/>
            <person name="Ni X.B."/>
            <person name="Tian J.H."/>
            <person name="Sheng Y."/>
            <person name="Liu T."/>
            <person name="Pan Y.S."/>
            <person name="Xia L.Y."/>
            <person name="Li J."/>
            <person name="Zhao F."/>
            <person name="Cao W.C."/>
        </authorList>
    </citation>
    <scope>NUCLEOTIDE SEQUENCE</scope>
    <source>
        <strain evidence="2">Rmic-2018</strain>
    </source>
</reference>
<feature type="compositionally biased region" description="Basic and acidic residues" evidence="1">
    <location>
        <begin position="15"/>
        <end position="26"/>
    </location>
</feature>
<comment type="caution">
    <text evidence="2">The sequence shown here is derived from an EMBL/GenBank/DDBJ whole genome shotgun (WGS) entry which is preliminary data.</text>
</comment>
<sequence length="136" mass="15088">MASKRPGDDSTASCSERRPKNVESRDRKRQKKNRQMGMLQGGKKQQRKNSEDNHRRGSSSSGEQHGDESRYKRLAQELPGFNWLEQKIMGHGGGNFADASPPISKLVTREAPAVIAAPASEARGPLTYRENVAREA</sequence>
<feature type="compositionally biased region" description="Basic and acidic residues" evidence="1">
    <location>
        <begin position="64"/>
        <end position="74"/>
    </location>
</feature>
<organism evidence="2 3">
    <name type="scientific">Rhipicephalus microplus</name>
    <name type="common">Cattle tick</name>
    <name type="synonym">Boophilus microplus</name>
    <dbReference type="NCBI Taxonomy" id="6941"/>
    <lineage>
        <taxon>Eukaryota</taxon>
        <taxon>Metazoa</taxon>
        <taxon>Ecdysozoa</taxon>
        <taxon>Arthropoda</taxon>
        <taxon>Chelicerata</taxon>
        <taxon>Arachnida</taxon>
        <taxon>Acari</taxon>
        <taxon>Parasitiformes</taxon>
        <taxon>Ixodida</taxon>
        <taxon>Ixodoidea</taxon>
        <taxon>Ixodidae</taxon>
        <taxon>Rhipicephalinae</taxon>
        <taxon>Rhipicephalus</taxon>
        <taxon>Boophilus</taxon>
    </lineage>
</organism>
<dbReference type="VEuPathDB" id="VectorBase:LOC119161190"/>
<proteinExistence type="predicted"/>
<dbReference type="AlphaFoldDB" id="A0A9J6EXV5"/>
<evidence type="ECO:0000256" key="1">
    <source>
        <dbReference type="SAM" id="MobiDB-lite"/>
    </source>
</evidence>
<dbReference type="EMBL" id="JABSTU010000001">
    <property type="protein sequence ID" value="KAH8038997.1"/>
    <property type="molecule type" value="Genomic_DNA"/>
</dbReference>
<dbReference type="Proteomes" id="UP000821866">
    <property type="component" value="Chromosome 1"/>
</dbReference>
<keyword evidence="3" id="KW-1185">Reference proteome</keyword>
<accession>A0A9J6EXV5</accession>
<reference evidence="2" key="2">
    <citation type="submission" date="2021-09" db="EMBL/GenBank/DDBJ databases">
        <authorList>
            <person name="Jia N."/>
            <person name="Wang J."/>
            <person name="Shi W."/>
            <person name="Du L."/>
            <person name="Sun Y."/>
            <person name="Zhan W."/>
            <person name="Jiang J."/>
            <person name="Wang Q."/>
            <person name="Zhang B."/>
            <person name="Ji P."/>
            <person name="Sakyi L.B."/>
            <person name="Cui X."/>
            <person name="Yuan T."/>
            <person name="Jiang B."/>
            <person name="Yang W."/>
            <person name="Lam T.T.-Y."/>
            <person name="Chang Q."/>
            <person name="Ding S."/>
            <person name="Wang X."/>
            <person name="Zhu J."/>
            <person name="Ruan X."/>
            <person name="Zhao L."/>
            <person name="Wei J."/>
            <person name="Que T."/>
            <person name="Du C."/>
            <person name="Cheng J."/>
            <person name="Dai P."/>
            <person name="Han X."/>
            <person name="Huang E."/>
            <person name="Gao Y."/>
            <person name="Liu J."/>
            <person name="Shao H."/>
            <person name="Ye R."/>
            <person name="Li L."/>
            <person name="Wei W."/>
            <person name="Wang X."/>
            <person name="Wang C."/>
            <person name="Huo Q."/>
            <person name="Li W."/>
            <person name="Guo W."/>
            <person name="Chen H."/>
            <person name="Chen S."/>
            <person name="Zhou L."/>
            <person name="Zhou L."/>
            <person name="Ni X."/>
            <person name="Tian J."/>
            <person name="Zhou Y."/>
            <person name="Sheng Y."/>
            <person name="Liu T."/>
            <person name="Pan Y."/>
            <person name="Xia L."/>
            <person name="Li J."/>
            <person name="Zhao F."/>
            <person name="Cao W."/>
        </authorList>
    </citation>
    <scope>NUCLEOTIDE SEQUENCE</scope>
    <source>
        <strain evidence="2">Rmic-2018</strain>
        <tissue evidence="2">Larvae</tissue>
    </source>
</reference>
<evidence type="ECO:0000313" key="2">
    <source>
        <dbReference type="EMBL" id="KAH8038997.1"/>
    </source>
</evidence>